<dbReference type="EMBL" id="CP054493">
    <property type="protein sequence ID" value="QOY54734.1"/>
    <property type="molecule type" value="Genomic_DNA"/>
</dbReference>
<proteinExistence type="predicted"/>
<keyword evidence="2" id="KW-0249">Electron transport</keyword>
<dbReference type="Pfam" id="PF21349">
    <property type="entry name" value="RUBY_RBDX"/>
    <property type="match status" value="1"/>
</dbReference>
<dbReference type="GO" id="GO:0005506">
    <property type="term" value="F:iron ion binding"/>
    <property type="evidence" value="ECO:0007669"/>
    <property type="project" value="InterPro"/>
</dbReference>
<keyword evidence="1" id="KW-0813">Transport</keyword>
<dbReference type="PANTHER" id="PTHR33746">
    <property type="entry name" value="RUBRERYTHRIN"/>
    <property type="match status" value="1"/>
</dbReference>
<dbReference type="InterPro" id="IPR052753">
    <property type="entry name" value="Rbr2/Nigerythrin"/>
</dbReference>
<dbReference type="CDD" id="cd01041">
    <property type="entry name" value="Rubrerythrin"/>
    <property type="match status" value="1"/>
</dbReference>
<organism evidence="5 6">
    <name type="scientific">Candidatus Sulfurimonas marisnigri</name>
    <dbReference type="NCBI Taxonomy" id="2740405"/>
    <lineage>
        <taxon>Bacteria</taxon>
        <taxon>Pseudomonadati</taxon>
        <taxon>Campylobacterota</taxon>
        <taxon>Epsilonproteobacteria</taxon>
        <taxon>Campylobacterales</taxon>
        <taxon>Sulfurimonadaceae</taxon>
        <taxon>Sulfurimonas</taxon>
    </lineage>
</organism>
<accession>A0A7S7RQL3</accession>
<dbReference type="PROSITE" id="PS50905">
    <property type="entry name" value="FERRITIN_LIKE"/>
    <property type="match status" value="1"/>
</dbReference>
<dbReference type="Proteomes" id="UP000593836">
    <property type="component" value="Chromosome"/>
</dbReference>
<evidence type="ECO:0000256" key="2">
    <source>
        <dbReference type="ARBA" id="ARBA00022982"/>
    </source>
</evidence>
<dbReference type="GO" id="GO:0016491">
    <property type="term" value="F:oxidoreductase activity"/>
    <property type="evidence" value="ECO:0007669"/>
    <property type="project" value="InterPro"/>
</dbReference>
<dbReference type="PROSITE" id="PS50903">
    <property type="entry name" value="RUBREDOXIN_LIKE"/>
    <property type="match status" value="1"/>
</dbReference>
<dbReference type="InterPro" id="IPR012347">
    <property type="entry name" value="Ferritin-like"/>
</dbReference>
<reference evidence="5 6" key="1">
    <citation type="submission" date="2020-05" db="EMBL/GenBank/DDBJ databases">
        <title>Sulfurimonas marisnigri, sp. nov., and Sulfurimonas baltica, sp. nov., manganese oxide reducing chemolithoautotrophs of the class Epsilonproteobacteria isolated from the pelagic redoxclines of the Black and Baltic Seas and emended description of the genus Sulfurimonas.</title>
        <authorList>
            <person name="Henkel J.V."/>
            <person name="Laudan C."/>
            <person name="Werner J."/>
            <person name="Neu T."/>
            <person name="Plewe S."/>
            <person name="Sproer C."/>
            <person name="Bunk B."/>
            <person name="Schulz-Vogt H.N."/>
        </authorList>
    </citation>
    <scope>NUCLEOTIDE SEQUENCE [LARGE SCALE GENOMIC DNA]</scope>
    <source>
        <strain evidence="5 6">SoZ1</strain>
    </source>
</reference>
<dbReference type="InterPro" id="IPR009078">
    <property type="entry name" value="Ferritin-like_SF"/>
</dbReference>
<feature type="domain" description="Ferritin-like diiron" evidence="4">
    <location>
        <begin position="1"/>
        <end position="127"/>
    </location>
</feature>
<evidence type="ECO:0000313" key="6">
    <source>
        <dbReference type="Proteomes" id="UP000593836"/>
    </source>
</evidence>
<protein>
    <submittedName>
        <fullName evidence="5">Rubrerythrin family protein</fullName>
    </submittedName>
</protein>
<evidence type="ECO:0000313" key="5">
    <source>
        <dbReference type="EMBL" id="QOY54734.1"/>
    </source>
</evidence>
<dbReference type="Gene3D" id="2.20.28.10">
    <property type="match status" value="1"/>
</dbReference>
<dbReference type="KEGG" id="smas:HUE87_00340"/>
<evidence type="ECO:0000259" key="4">
    <source>
        <dbReference type="PROSITE" id="PS50905"/>
    </source>
</evidence>
<dbReference type="CDD" id="cd00729">
    <property type="entry name" value="rubredoxin_SM"/>
    <property type="match status" value="1"/>
</dbReference>
<dbReference type="RefSeq" id="WP_194366778.1">
    <property type="nucleotide sequence ID" value="NZ_CP054493.1"/>
</dbReference>
<name>A0A7S7RQL3_9BACT</name>
<evidence type="ECO:0000259" key="3">
    <source>
        <dbReference type="PROSITE" id="PS50903"/>
    </source>
</evidence>
<dbReference type="Pfam" id="PF02915">
    <property type="entry name" value="Rubrerythrin"/>
    <property type="match status" value="1"/>
</dbReference>
<dbReference type="InterPro" id="IPR048574">
    <property type="entry name" value="RUBY_RBDX"/>
</dbReference>
<dbReference type="InterPro" id="IPR003251">
    <property type="entry name" value="Rr_diiron-bd_dom"/>
</dbReference>
<dbReference type="PANTHER" id="PTHR33746:SF4">
    <property type="entry name" value="RUBRERYTHRIN"/>
    <property type="match status" value="1"/>
</dbReference>
<dbReference type="InterPro" id="IPR024934">
    <property type="entry name" value="Rubredoxin-like_dom"/>
</dbReference>
<sequence>MPTTEENLDTAFCGESQAYQKYSAFAKKAQKDGFANIAKLFRTTAEAEKIHAEGHLKAMDKVGSTIENLEAAIGGETYEFEDMYPPMHEQAVKDNHKAKKMFGYALEAEKVHAELYQKALQAVRDGKDLDEVNIYLCPTCGYIELGELPEKCPVCGVPGSTFTQI</sequence>
<dbReference type="InterPro" id="IPR009040">
    <property type="entry name" value="Ferritin-like_diiron"/>
</dbReference>
<evidence type="ECO:0000256" key="1">
    <source>
        <dbReference type="ARBA" id="ARBA00022448"/>
    </source>
</evidence>
<dbReference type="SUPFAM" id="SSF57802">
    <property type="entry name" value="Rubredoxin-like"/>
    <property type="match status" value="1"/>
</dbReference>
<gene>
    <name evidence="5" type="ORF">HUE87_00340</name>
</gene>
<keyword evidence="6" id="KW-1185">Reference proteome</keyword>
<dbReference type="Gene3D" id="1.20.1260.10">
    <property type="match status" value="1"/>
</dbReference>
<dbReference type="AlphaFoldDB" id="A0A7S7RQL3"/>
<feature type="domain" description="Rubredoxin-like" evidence="3">
    <location>
        <begin position="132"/>
        <end position="165"/>
    </location>
</feature>
<dbReference type="SUPFAM" id="SSF47240">
    <property type="entry name" value="Ferritin-like"/>
    <property type="match status" value="1"/>
</dbReference>